<gene>
    <name evidence="2" type="ORF">KSW38_16370</name>
</gene>
<reference evidence="2 3" key="1">
    <citation type="submission" date="2021-06" db="EMBL/GenBank/DDBJ databases">
        <authorList>
            <person name="Jeong J.W."/>
        </authorList>
    </citation>
    <scope>NUCLEOTIDE SEQUENCE [LARGE SCALE GENOMIC DNA]</scope>
    <source>
        <strain evidence="2 3">MMS21-TAE1-1</strain>
    </source>
</reference>
<evidence type="ECO:0000313" key="2">
    <source>
        <dbReference type="EMBL" id="MBU8867863.1"/>
    </source>
</evidence>
<dbReference type="Proteomes" id="UP000824166">
    <property type="component" value="Unassembled WGS sequence"/>
</dbReference>
<sequence>MSDYQLERLGTREFEHVTRALALAVFGAGVRPFGDGKDGGREATFEGSTSYPQPAPPEGCWDGYGVVQAKFRQRPSDVGNNATWFKSQIKAELDDWKDKTKGRRTKGKLPEYLLLSTNVFLSAVPKTGGVDTIKDYLSDELGPLGLKGWDFWDGDKICSLLDDHASIRSAYNAFITPGDVLGKMAERLGLTQDSGLEGVYETYTIKSMKSEQWVRLGESGEDATTKLPLSRVAIDLPVLDPERRIDTETPAERQANGALRQIILLGDNMLQPSEHKPAMSNVVVMGGPGQGKSTLSQLLSQVYRLALIEDYPEHKLDPREQHIRGTLTHHLFEELGVPRPMNRRWPFTIKLNELGDAVSGGEDVSILRFMADKMDKHTSVPGDVTPLKLRQWLGRWPWLLILDGLDEVPSQTVRDKVFETIEDFLTDARHIEADLFVVATTRPQGYAQEMSPEVYKHMQLAPLSRAEALNYVEQLAAVQYEDDDDELRGRVVEQAQEALSREATSRLMVTPLQVTIMTLLLARRISLPESKHELFHAYFSTIYEREMNKSHSHLSKLLREQRRHVEFVHQRIGLALQQKAEIVGHADALLTQAQFEDVIEQRLRGDEDYPTQEAAHIQKNLSEAALTRLVLLVPRHAGHVGFELRSIQEFLAATFFFSKGERHAIEPFIATAHSTHWRHTWLLGAGRLFEEHETLRDSLIALIDDLGTQSQVARACHLGPLLALDVLDDDIAANAPKYRRRLARITLELLSAAPGSHTAQLNRILREIALADEESWQLVTEAIQLHLRTGGVGKVASLALLANWKINKDKAGVFGRMHLDGALRNLDMETGGSLLYCTVGRPEQTQLEAWSKRSLTTGKKSDLATVVEPHLPTKSSVKASVRKKLLTILKRIPVDQFNIGNAIIQVVNVDAGHHTLALVDHLMTADGAATLIATALQGLGPADAGVSDFLRTHLLRSVDRVRPDWPELWIDPLSEQ</sequence>
<proteinExistence type="predicted"/>
<organism evidence="2 3">
    <name type="scientific">Paenarthrobacter aromaticivorans</name>
    <dbReference type="NCBI Taxonomy" id="2849150"/>
    <lineage>
        <taxon>Bacteria</taxon>
        <taxon>Bacillati</taxon>
        <taxon>Actinomycetota</taxon>
        <taxon>Actinomycetes</taxon>
        <taxon>Micrococcales</taxon>
        <taxon>Micrococcaceae</taxon>
        <taxon>Paenarthrobacter</taxon>
    </lineage>
</organism>
<dbReference type="EMBL" id="JAHOPC010000010">
    <property type="protein sequence ID" value="MBU8867863.1"/>
    <property type="molecule type" value="Genomic_DNA"/>
</dbReference>
<protein>
    <recommendedName>
        <fullName evidence="4">NACHT domain-containing protein</fullName>
    </recommendedName>
</protein>
<evidence type="ECO:0008006" key="4">
    <source>
        <dbReference type="Google" id="ProtNLM"/>
    </source>
</evidence>
<accession>A0ABS6IAJ3</accession>
<evidence type="ECO:0000313" key="3">
    <source>
        <dbReference type="Proteomes" id="UP000824166"/>
    </source>
</evidence>
<evidence type="ECO:0000256" key="1">
    <source>
        <dbReference type="SAM" id="MobiDB-lite"/>
    </source>
</evidence>
<name>A0ABS6IAJ3_9MICC</name>
<feature type="region of interest" description="Disordered" evidence="1">
    <location>
        <begin position="37"/>
        <end position="57"/>
    </location>
</feature>
<keyword evidence="3" id="KW-1185">Reference proteome</keyword>
<comment type="caution">
    <text evidence="2">The sequence shown here is derived from an EMBL/GenBank/DDBJ whole genome shotgun (WGS) entry which is preliminary data.</text>
</comment>
<dbReference type="RefSeq" id="WP_216925981.1">
    <property type="nucleotide sequence ID" value="NZ_JAHOPC010000010.1"/>
</dbReference>